<feature type="domain" description="Polysaccharide biosynthesis protein CapD-like" evidence="3">
    <location>
        <begin position="305"/>
        <end position="594"/>
    </location>
</feature>
<dbReference type="SUPFAM" id="SSF51735">
    <property type="entry name" value="NAD(P)-binding Rossmann-fold domains"/>
    <property type="match status" value="1"/>
</dbReference>
<dbReference type="STRING" id="271157.SAMN05444396_10746"/>
<evidence type="ECO:0000259" key="3">
    <source>
        <dbReference type="Pfam" id="PF02719"/>
    </source>
</evidence>
<dbReference type="OrthoDB" id="9803111at2"/>
<comment type="similarity">
    <text evidence="1">Belongs to the polysaccharide synthase family.</text>
</comment>
<reference evidence="5" key="1">
    <citation type="submission" date="2016-11" db="EMBL/GenBank/DDBJ databases">
        <authorList>
            <person name="Varghese N."/>
            <person name="Submissions S."/>
        </authorList>
    </citation>
    <scope>NUCLEOTIDE SEQUENCE [LARGE SCALE GENOMIC DNA]</scope>
    <source>
        <strain evidence="5">DSM 19741</strain>
    </source>
</reference>
<dbReference type="InterPro" id="IPR036291">
    <property type="entry name" value="NAD(P)-bd_dom_sf"/>
</dbReference>
<feature type="transmembrane region" description="Helical" evidence="2">
    <location>
        <begin position="122"/>
        <end position="146"/>
    </location>
</feature>
<evidence type="ECO:0000256" key="1">
    <source>
        <dbReference type="ARBA" id="ARBA00007430"/>
    </source>
</evidence>
<organism evidence="4 5">
    <name type="scientific">Flavobacterium segetis</name>
    <dbReference type="NCBI Taxonomy" id="271157"/>
    <lineage>
        <taxon>Bacteria</taxon>
        <taxon>Pseudomonadati</taxon>
        <taxon>Bacteroidota</taxon>
        <taxon>Flavobacteriia</taxon>
        <taxon>Flavobacteriales</taxon>
        <taxon>Flavobacteriaceae</taxon>
        <taxon>Flavobacterium</taxon>
    </lineage>
</organism>
<feature type="transmembrane region" description="Helical" evidence="2">
    <location>
        <begin position="90"/>
        <end position="110"/>
    </location>
</feature>
<keyword evidence="2" id="KW-1133">Transmembrane helix</keyword>
<keyword evidence="5" id="KW-1185">Reference proteome</keyword>
<dbReference type="CDD" id="cd05237">
    <property type="entry name" value="UDP_invert_4-6DH_SDR_e"/>
    <property type="match status" value="1"/>
</dbReference>
<dbReference type="Gene3D" id="3.40.50.720">
    <property type="entry name" value="NAD(P)-binding Rossmann-like Domain"/>
    <property type="match status" value="2"/>
</dbReference>
<dbReference type="AlphaFoldDB" id="A0A1M5IGP5"/>
<keyword evidence="2" id="KW-0472">Membrane</keyword>
<dbReference type="PANTHER" id="PTHR43318">
    <property type="entry name" value="UDP-N-ACETYLGLUCOSAMINE 4,6-DEHYDRATASE"/>
    <property type="match status" value="1"/>
</dbReference>
<feature type="transmembrane region" description="Helical" evidence="2">
    <location>
        <begin position="58"/>
        <end position="78"/>
    </location>
</feature>
<dbReference type="Proteomes" id="UP000184036">
    <property type="component" value="Unassembled WGS sequence"/>
</dbReference>
<dbReference type="RefSeq" id="WP_143151756.1">
    <property type="nucleotide sequence ID" value="NZ_FQWE01000007.1"/>
</dbReference>
<dbReference type="PANTHER" id="PTHR43318:SF1">
    <property type="entry name" value="POLYSACCHARIDE BIOSYNTHESIS PROTEIN EPSC-RELATED"/>
    <property type="match status" value="1"/>
</dbReference>
<dbReference type="EMBL" id="FQWE01000007">
    <property type="protein sequence ID" value="SHG27472.1"/>
    <property type="molecule type" value="Genomic_DNA"/>
</dbReference>
<name>A0A1M5IGP5_9FLAO</name>
<gene>
    <name evidence="4" type="ORF">SAMN05444396_10746</name>
</gene>
<protein>
    <submittedName>
        <fullName evidence="4">NDP-sugar epimerase, includes UDP-GlcNAc-inverting 4,6-dehydratase FlaA1 and capsular polysaccharide biosynthesis protein EpsC</fullName>
    </submittedName>
</protein>
<feature type="transmembrane region" description="Helical" evidence="2">
    <location>
        <begin position="26"/>
        <end position="46"/>
    </location>
</feature>
<accession>A0A1M5IGP5</accession>
<dbReference type="InterPro" id="IPR003869">
    <property type="entry name" value="Polysac_CapD-like"/>
</dbReference>
<evidence type="ECO:0000256" key="2">
    <source>
        <dbReference type="SAM" id="Phobius"/>
    </source>
</evidence>
<dbReference type="Pfam" id="PF02719">
    <property type="entry name" value="Polysacc_synt_2"/>
    <property type="match status" value="1"/>
</dbReference>
<evidence type="ECO:0000313" key="4">
    <source>
        <dbReference type="EMBL" id="SHG27472.1"/>
    </source>
</evidence>
<evidence type="ECO:0000313" key="5">
    <source>
        <dbReference type="Proteomes" id="UP000184036"/>
    </source>
</evidence>
<sequence>MNNATDFIGRKFLEKYILSLEYLPRWIIFCIDVVILILANTITYTIVKNLQVEFYSTLSVPVRFGIIIIVNTVFFLIFKTYSGIIRHSSFIDVIKLLLATTSSILVLVVFNYSSYLIFGKKIYLVPGLIINFVITFVLLFLFRVFVKKFFELFKKQIDSEEVLRAMVYGTDANAIFVANALKSEMPSRFKLLGFISKSEVKSARTIHGLSIYSQKRGIPVLMRSRNANALIIADKSLSTADKITIVDRCLEFNIKVFTLPAISDWDDANEISRKVKNIEIADLLERNPIVLDNRLISRQVKSKTILISGAAGSIGSEIVWQILSFQPEKIILVDQAETPLHHLSLELNKAESTVEVISLIADIRSYEAMDDIFKKHSPSIVYHAAAYKHVPLMEENPAQAIFTNVKGTKNLADLSIKYNVGRFVMVSTDKAVNPSNVMGASKRIAEKYVQSLSFKDKAAGSLGTKFITTRFGNVLGSNGSVVPLFTKQIENGGPITITHQDIIRYFMTIPEACQLVLEAGAMGNGGEIYIFDMGKPVKIIDLARKMIKLAGFIPDKDIKIKIVGLRPGEKLYEELLNDTSKTVPTHNEKIMIAQENHNDYLSLHVAINELINCTNCFDNDIIVSKMKEIVPEFKSMNSTFQILDK</sequence>
<keyword evidence="2" id="KW-0812">Transmembrane</keyword>
<proteinExistence type="inferred from homology"/>
<dbReference type="InterPro" id="IPR051203">
    <property type="entry name" value="Polysaccharide_Synthase-Rel"/>
</dbReference>